<feature type="region of interest" description="Disordered" evidence="6">
    <location>
        <begin position="141"/>
        <end position="187"/>
    </location>
</feature>
<feature type="domain" description="C2H2-type" evidence="7">
    <location>
        <begin position="233"/>
        <end position="261"/>
    </location>
</feature>
<keyword evidence="1" id="KW-0479">Metal-binding</keyword>
<evidence type="ECO:0000256" key="3">
    <source>
        <dbReference type="ARBA" id="ARBA00022771"/>
    </source>
</evidence>
<evidence type="ECO:0000256" key="6">
    <source>
        <dbReference type="SAM" id="MobiDB-lite"/>
    </source>
</evidence>
<dbReference type="PROSITE" id="PS50157">
    <property type="entry name" value="ZINC_FINGER_C2H2_2"/>
    <property type="match status" value="4"/>
</dbReference>
<name>A0AA39GZR2_9BILA</name>
<dbReference type="PANTHER" id="PTHR24379:SF121">
    <property type="entry name" value="C2H2-TYPE DOMAIN-CONTAINING PROTEIN"/>
    <property type="match status" value="1"/>
</dbReference>
<evidence type="ECO:0000256" key="5">
    <source>
        <dbReference type="PROSITE-ProRule" id="PRU00042"/>
    </source>
</evidence>
<comment type="caution">
    <text evidence="8">The sequence shown here is derived from an EMBL/GenBank/DDBJ whole genome shotgun (WGS) entry which is preliminary data.</text>
</comment>
<accession>A0AA39GZR2</accession>
<evidence type="ECO:0000313" key="8">
    <source>
        <dbReference type="EMBL" id="KAK0396116.1"/>
    </source>
</evidence>
<feature type="domain" description="C2H2-type" evidence="7">
    <location>
        <begin position="19"/>
        <end position="42"/>
    </location>
</feature>
<proteinExistence type="predicted"/>
<gene>
    <name evidence="8" type="ORF">QR680_001571</name>
</gene>
<organism evidence="8 9">
    <name type="scientific">Steinernema hermaphroditum</name>
    <dbReference type="NCBI Taxonomy" id="289476"/>
    <lineage>
        <taxon>Eukaryota</taxon>
        <taxon>Metazoa</taxon>
        <taxon>Ecdysozoa</taxon>
        <taxon>Nematoda</taxon>
        <taxon>Chromadorea</taxon>
        <taxon>Rhabditida</taxon>
        <taxon>Tylenchina</taxon>
        <taxon>Panagrolaimomorpha</taxon>
        <taxon>Strongyloidoidea</taxon>
        <taxon>Steinernematidae</taxon>
        <taxon>Steinernema</taxon>
    </lineage>
</organism>
<evidence type="ECO:0000256" key="1">
    <source>
        <dbReference type="ARBA" id="ARBA00022723"/>
    </source>
</evidence>
<dbReference type="GO" id="GO:0008270">
    <property type="term" value="F:zinc ion binding"/>
    <property type="evidence" value="ECO:0007669"/>
    <property type="project" value="UniProtKB-KW"/>
</dbReference>
<keyword evidence="2" id="KW-0677">Repeat</keyword>
<evidence type="ECO:0000256" key="4">
    <source>
        <dbReference type="ARBA" id="ARBA00022833"/>
    </source>
</evidence>
<evidence type="ECO:0000259" key="7">
    <source>
        <dbReference type="PROSITE" id="PS50157"/>
    </source>
</evidence>
<keyword evidence="3 5" id="KW-0863">Zinc-finger</keyword>
<sequence>MEAETVSADSKAKSAEKKYKCQHCVKSYVTPSKLEIHVRHNHMMLYSCDLCKVKFNTAPELRKHNSSLHWKNFACDFPKCSYTHPKKYMVARHVRQSHDIQRNIICDIEGCNIHFAKCKRKQHFRDCHPDLPITANFMVSQSTPNSSQSAIAMGDDNGNGDVSARTSQGTVEEIHDESDNQSAEAPCKNLPCNASKALEGTAAASSSSTATDIPQYGNRSVFDSSERNTSDEVQCTTCGKMYASRQAVSRHILSVHKKRYAVPKREKNYACAVAGCVRLFRTAAQRDDHENRHKGGKPLYSCHWCNINYHARRQLAYHLQCAHNCSIKNFKSPNGGGGDMVDSDQQSEEECTDIPTPVENES</sequence>
<feature type="domain" description="C2H2-type" evidence="7">
    <location>
        <begin position="46"/>
        <end position="69"/>
    </location>
</feature>
<evidence type="ECO:0000256" key="2">
    <source>
        <dbReference type="ARBA" id="ARBA00022737"/>
    </source>
</evidence>
<dbReference type="SMART" id="SM00355">
    <property type="entry name" value="ZnF_C2H2"/>
    <property type="match status" value="7"/>
</dbReference>
<feature type="region of interest" description="Disordered" evidence="6">
    <location>
        <begin position="333"/>
        <end position="362"/>
    </location>
</feature>
<dbReference type="PANTHER" id="PTHR24379">
    <property type="entry name" value="KRAB AND ZINC FINGER DOMAIN-CONTAINING"/>
    <property type="match status" value="1"/>
</dbReference>
<evidence type="ECO:0000313" key="9">
    <source>
        <dbReference type="Proteomes" id="UP001175271"/>
    </source>
</evidence>
<keyword evidence="4" id="KW-0862">Zinc</keyword>
<dbReference type="Gene3D" id="3.30.160.60">
    <property type="entry name" value="Classic Zinc Finger"/>
    <property type="match status" value="3"/>
</dbReference>
<feature type="region of interest" description="Disordered" evidence="6">
    <location>
        <begin position="203"/>
        <end position="227"/>
    </location>
</feature>
<protein>
    <recommendedName>
        <fullName evidence="7">C2H2-type domain-containing protein</fullName>
    </recommendedName>
</protein>
<dbReference type="SUPFAM" id="SSF57667">
    <property type="entry name" value="beta-beta-alpha zinc fingers"/>
    <property type="match status" value="1"/>
</dbReference>
<keyword evidence="9" id="KW-1185">Reference proteome</keyword>
<dbReference type="AlphaFoldDB" id="A0AA39GZR2"/>
<feature type="domain" description="C2H2-type" evidence="7">
    <location>
        <begin position="269"/>
        <end position="298"/>
    </location>
</feature>
<dbReference type="Pfam" id="PF00096">
    <property type="entry name" value="zf-C2H2"/>
    <property type="match status" value="2"/>
</dbReference>
<feature type="compositionally biased region" description="Polar residues" evidence="6">
    <location>
        <begin position="141"/>
        <end position="150"/>
    </location>
</feature>
<feature type="compositionally biased region" description="Acidic residues" evidence="6">
    <location>
        <begin position="341"/>
        <end position="352"/>
    </location>
</feature>
<dbReference type="InterPro" id="IPR036236">
    <property type="entry name" value="Znf_C2H2_sf"/>
</dbReference>
<dbReference type="Proteomes" id="UP001175271">
    <property type="component" value="Unassembled WGS sequence"/>
</dbReference>
<dbReference type="EMBL" id="JAUCMV010000005">
    <property type="protein sequence ID" value="KAK0396116.1"/>
    <property type="molecule type" value="Genomic_DNA"/>
</dbReference>
<dbReference type="PROSITE" id="PS00028">
    <property type="entry name" value="ZINC_FINGER_C2H2_1"/>
    <property type="match status" value="5"/>
</dbReference>
<reference evidence="8" key="1">
    <citation type="submission" date="2023-06" db="EMBL/GenBank/DDBJ databases">
        <title>Genomic analysis of the entomopathogenic nematode Steinernema hermaphroditum.</title>
        <authorList>
            <person name="Schwarz E.M."/>
            <person name="Heppert J.K."/>
            <person name="Baniya A."/>
            <person name="Schwartz H.T."/>
            <person name="Tan C.-H."/>
            <person name="Antoshechkin I."/>
            <person name="Sternberg P.W."/>
            <person name="Goodrich-Blair H."/>
            <person name="Dillman A.R."/>
        </authorList>
    </citation>
    <scope>NUCLEOTIDE SEQUENCE</scope>
    <source>
        <strain evidence="8">PS9179</strain>
        <tissue evidence="8">Whole animal</tissue>
    </source>
</reference>
<dbReference type="InterPro" id="IPR013087">
    <property type="entry name" value="Znf_C2H2_type"/>
</dbReference>